<dbReference type="Proteomes" id="UP000660380">
    <property type="component" value="Unassembled WGS sequence"/>
</dbReference>
<dbReference type="EC" id="1.14.13.83" evidence="10"/>
<dbReference type="Pfam" id="PF03460">
    <property type="entry name" value="NIR_SIR_ferr"/>
    <property type="match status" value="2"/>
</dbReference>
<dbReference type="SUPFAM" id="SSF56014">
    <property type="entry name" value="Nitrite and sulphite reductase 4Fe-4S domain-like"/>
    <property type="match status" value="2"/>
</dbReference>
<dbReference type="Gene3D" id="3.30.413.10">
    <property type="entry name" value="Sulfite Reductase Hemoprotein, domain 1"/>
    <property type="match status" value="2"/>
</dbReference>
<comment type="caution">
    <text evidence="10">The sequence shown here is derived from an EMBL/GenBank/DDBJ whole genome shotgun (WGS) entry which is preliminary data.</text>
</comment>
<keyword evidence="5 10" id="KW-0560">Oxidoreductase</keyword>
<feature type="domain" description="Nitrite/Sulfite reductase ferredoxin-like" evidence="9">
    <location>
        <begin position="282"/>
        <end position="347"/>
    </location>
</feature>
<evidence type="ECO:0000313" key="11">
    <source>
        <dbReference type="Proteomes" id="UP000660380"/>
    </source>
</evidence>
<dbReference type="RefSeq" id="WP_051503150.1">
    <property type="nucleotide sequence ID" value="NZ_JACJTA010000109.1"/>
</dbReference>
<name>A0ABR8GZU9_9CYAN</name>
<dbReference type="Pfam" id="PF01077">
    <property type="entry name" value="NIR_SIR"/>
    <property type="match status" value="1"/>
</dbReference>
<dbReference type="EMBL" id="JACJTA010000109">
    <property type="protein sequence ID" value="MBD2608794.1"/>
    <property type="molecule type" value="Genomic_DNA"/>
</dbReference>
<evidence type="ECO:0000256" key="3">
    <source>
        <dbReference type="ARBA" id="ARBA00022617"/>
    </source>
</evidence>
<accession>A0ABR8GZU9</accession>
<protein>
    <submittedName>
        <fullName evidence="10">Precorrin-3B synthase</fullName>
        <ecNumber evidence="10">1.14.13.83</ecNumber>
    </submittedName>
</protein>
<dbReference type="InterPro" id="IPR036136">
    <property type="entry name" value="Nit/Sulf_reduc_fer-like_dom_sf"/>
</dbReference>
<evidence type="ECO:0000259" key="9">
    <source>
        <dbReference type="Pfam" id="PF03460"/>
    </source>
</evidence>
<reference evidence="10 11" key="1">
    <citation type="journal article" date="2020" name="ISME J.">
        <title>Comparative genomics reveals insights into cyanobacterial evolution and habitat adaptation.</title>
        <authorList>
            <person name="Chen M.Y."/>
            <person name="Teng W.K."/>
            <person name="Zhao L."/>
            <person name="Hu C.X."/>
            <person name="Zhou Y.K."/>
            <person name="Han B.P."/>
            <person name="Song L.R."/>
            <person name="Shu W.S."/>
        </authorList>
    </citation>
    <scope>NUCLEOTIDE SEQUENCE [LARGE SCALE GENOMIC DNA]</scope>
    <source>
        <strain evidence="10 11">FACHB-248</strain>
    </source>
</reference>
<feature type="domain" description="Nitrite/Sulfite reductase ferredoxin-like" evidence="9">
    <location>
        <begin position="28"/>
        <end position="74"/>
    </location>
</feature>
<dbReference type="InterPro" id="IPR006066">
    <property type="entry name" value="NO2/SO3_Rdtase_FeS/sirohaem_BS"/>
</dbReference>
<dbReference type="PROSITE" id="PS00365">
    <property type="entry name" value="NIR_SIR"/>
    <property type="match status" value="1"/>
</dbReference>
<keyword evidence="3" id="KW-0349">Heme</keyword>
<keyword evidence="7" id="KW-0411">Iron-sulfur</keyword>
<dbReference type="InterPro" id="IPR045854">
    <property type="entry name" value="NO2/SO3_Rdtase_4Fe4S_sf"/>
</dbReference>
<keyword evidence="6" id="KW-0408">Iron</keyword>
<evidence type="ECO:0000256" key="5">
    <source>
        <dbReference type="ARBA" id="ARBA00023002"/>
    </source>
</evidence>
<gene>
    <name evidence="10" type="primary">cobG</name>
    <name evidence="10" type="ORF">H6G81_30820</name>
</gene>
<comment type="similarity">
    <text evidence="1">Belongs to the nitrite and sulfite reductase 4Fe-4S domain family.</text>
</comment>
<proteinExistence type="inferred from homology"/>
<dbReference type="Gene3D" id="3.90.480.10">
    <property type="entry name" value="Sulfite Reductase Hemoprotein,Domain 2"/>
    <property type="match status" value="1"/>
</dbReference>
<dbReference type="InterPro" id="IPR005117">
    <property type="entry name" value="NiRdtase/SiRdtase_haem-b_fer"/>
</dbReference>
<evidence type="ECO:0000313" key="10">
    <source>
        <dbReference type="EMBL" id="MBD2608794.1"/>
    </source>
</evidence>
<dbReference type="NCBIfam" id="TIGR02435">
    <property type="entry name" value="CobG"/>
    <property type="match status" value="1"/>
</dbReference>
<organism evidence="10 11">
    <name type="scientific">Scytonema hofmannii FACHB-248</name>
    <dbReference type="NCBI Taxonomy" id="1842502"/>
    <lineage>
        <taxon>Bacteria</taxon>
        <taxon>Bacillati</taxon>
        <taxon>Cyanobacteriota</taxon>
        <taxon>Cyanophyceae</taxon>
        <taxon>Nostocales</taxon>
        <taxon>Scytonemataceae</taxon>
        <taxon>Scytonema</taxon>
    </lineage>
</organism>
<keyword evidence="2" id="KW-0004">4Fe-4S</keyword>
<evidence type="ECO:0000256" key="6">
    <source>
        <dbReference type="ARBA" id="ARBA00023004"/>
    </source>
</evidence>
<keyword evidence="11" id="KW-1185">Reference proteome</keyword>
<dbReference type="GO" id="GO:0043818">
    <property type="term" value="F:precorrin-3B synthase activity"/>
    <property type="evidence" value="ECO:0007669"/>
    <property type="project" value="UniProtKB-EC"/>
</dbReference>
<feature type="domain" description="Nitrite/sulphite reductase 4Fe-4S" evidence="8">
    <location>
        <begin position="97"/>
        <end position="161"/>
    </location>
</feature>
<evidence type="ECO:0000256" key="1">
    <source>
        <dbReference type="ARBA" id="ARBA00010429"/>
    </source>
</evidence>
<dbReference type="InterPro" id="IPR051329">
    <property type="entry name" value="NIR_SIR_4Fe-4S"/>
</dbReference>
<dbReference type="SUPFAM" id="SSF55124">
    <property type="entry name" value="Nitrite/Sulfite reductase N-terminal domain-like"/>
    <property type="match status" value="2"/>
</dbReference>
<sequence length="502" mass="55929">MSCPTLEPTIDFLPVCPGLFYATPARDGILSRIRIPGGIINSQQGHAIAEFAESFAEGYVHITNRANLQIRKIQGITPEVLTRLQKVGLAATLTEVDHLRNIMASPTAGIDSLELIDTRPLVRELDAYICGHPELKGLSPKFSVAFDGGGAVSICEHKNEIVFRAIAISGDWGLGTRDWGISQERFVENNIYFQLILGDATNILLKPKECLTVVIAIAQVYLDNVDETLPRKPRLKHLLQDKGVEWYLQQAERYLPFSLLKRSKSTLDQSINPQKYHHLGVHPQRQAGFSYIGIILPLGQLLTKQLHSLTDLAQTYGSGSLRLTPWQNLLISDIPHSSIPHVKDEIERLGLHYQANHIQSSLVACTGKTGCASSATDTKGQALALADYLNKHITLDVPVKIHFSGCAKSCAYHGTSDITLWGTLVEKDETLVEGYHIYVGDKEQPFGRELYTNVCVAELPHRILQMLQVYQIKRAEFDESLGEFTNRYTIAKLRQLFDEEGE</sequence>
<dbReference type="PANTHER" id="PTHR32439">
    <property type="entry name" value="FERREDOXIN--NITRITE REDUCTASE, CHLOROPLASTIC"/>
    <property type="match status" value="1"/>
</dbReference>
<evidence type="ECO:0000256" key="2">
    <source>
        <dbReference type="ARBA" id="ARBA00022485"/>
    </source>
</evidence>
<dbReference type="PANTHER" id="PTHR32439:SF0">
    <property type="entry name" value="FERREDOXIN--NITRITE REDUCTASE, CHLOROPLASTIC"/>
    <property type="match status" value="1"/>
</dbReference>
<dbReference type="InterPro" id="IPR006067">
    <property type="entry name" value="NO2/SO3_Rdtase_4Fe4S_dom"/>
</dbReference>
<evidence type="ECO:0000256" key="4">
    <source>
        <dbReference type="ARBA" id="ARBA00022723"/>
    </source>
</evidence>
<keyword evidence="4" id="KW-0479">Metal-binding</keyword>
<dbReference type="InterPro" id="IPR012798">
    <property type="entry name" value="Cbl_synth_CobG-like"/>
</dbReference>
<evidence type="ECO:0000256" key="7">
    <source>
        <dbReference type="ARBA" id="ARBA00023014"/>
    </source>
</evidence>
<evidence type="ECO:0000259" key="8">
    <source>
        <dbReference type="Pfam" id="PF01077"/>
    </source>
</evidence>